<dbReference type="InterPro" id="IPR014284">
    <property type="entry name" value="RNA_pol_sigma-70_dom"/>
</dbReference>
<organism evidence="7 8">
    <name type="scientific">Paenibacillus haidiansis</name>
    <dbReference type="NCBI Taxonomy" id="1574488"/>
    <lineage>
        <taxon>Bacteria</taxon>
        <taxon>Bacillati</taxon>
        <taxon>Bacillota</taxon>
        <taxon>Bacilli</taxon>
        <taxon>Bacillales</taxon>
        <taxon>Paenibacillaceae</taxon>
        <taxon>Paenibacillus</taxon>
    </lineage>
</organism>
<evidence type="ECO:0000313" key="8">
    <source>
        <dbReference type="Proteomes" id="UP001306950"/>
    </source>
</evidence>
<name>A0ABU7VWI1_9BACL</name>
<sequence>MADFEQIYYRHFREVYRFVYSLSRDKGVSEEITQETFFKALKSIHGFKGNCKLSVWLCQIAKNTYFSYLDKQKRIAPEQADINAISGNLEEAMVKREETLRIHGALRRISEPYKEVFTLRVFGELSFSEIGGLFEKGEGWARVTFFRAKQKIQDLLKEEDEHEQDS</sequence>
<dbReference type="InterPro" id="IPR039425">
    <property type="entry name" value="RNA_pol_sigma-70-like"/>
</dbReference>
<dbReference type="Gene3D" id="1.10.1740.10">
    <property type="match status" value="1"/>
</dbReference>
<evidence type="ECO:0000313" key="7">
    <source>
        <dbReference type="EMBL" id="MEF2967845.1"/>
    </source>
</evidence>
<dbReference type="RefSeq" id="WP_331848061.1">
    <property type="nucleotide sequence ID" value="NZ_JAZHPZ010000010.1"/>
</dbReference>
<comment type="caution">
    <text evidence="7">The sequence shown here is derived from an EMBL/GenBank/DDBJ whole genome shotgun (WGS) entry which is preliminary data.</text>
</comment>
<dbReference type="SUPFAM" id="SSF88946">
    <property type="entry name" value="Sigma2 domain of RNA polymerase sigma factors"/>
    <property type="match status" value="1"/>
</dbReference>
<dbReference type="Pfam" id="PF08281">
    <property type="entry name" value="Sigma70_r4_2"/>
    <property type="match status" value="1"/>
</dbReference>
<evidence type="ECO:0000259" key="5">
    <source>
        <dbReference type="Pfam" id="PF04542"/>
    </source>
</evidence>
<evidence type="ECO:0000256" key="1">
    <source>
        <dbReference type="ARBA" id="ARBA00010641"/>
    </source>
</evidence>
<dbReference type="PANTHER" id="PTHR43133:SF51">
    <property type="entry name" value="RNA POLYMERASE SIGMA FACTOR"/>
    <property type="match status" value="1"/>
</dbReference>
<reference evidence="7 8" key="1">
    <citation type="submission" date="2024-02" db="EMBL/GenBank/DDBJ databases">
        <title>A nitrogen-fixing paenibacillus bacterium.</title>
        <authorList>
            <person name="Zhang W.L."/>
            <person name="Chen S.F."/>
        </authorList>
    </citation>
    <scope>NUCLEOTIDE SEQUENCE [LARGE SCALE GENOMIC DNA]</scope>
    <source>
        <strain evidence="7 8">M1</strain>
    </source>
</reference>
<proteinExistence type="inferred from homology"/>
<evidence type="ECO:0000256" key="4">
    <source>
        <dbReference type="ARBA" id="ARBA00023163"/>
    </source>
</evidence>
<dbReference type="PANTHER" id="PTHR43133">
    <property type="entry name" value="RNA POLYMERASE ECF-TYPE SIGMA FACTO"/>
    <property type="match status" value="1"/>
</dbReference>
<dbReference type="InterPro" id="IPR036388">
    <property type="entry name" value="WH-like_DNA-bd_sf"/>
</dbReference>
<protein>
    <submittedName>
        <fullName evidence="7">RNA polymerase sigma factor</fullName>
    </submittedName>
</protein>
<dbReference type="Gene3D" id="1.10.10.10">
    <property type="entry name" value="Winged helix-like DNA-binding domain superfamily/Winged helix DNA-binding domain"/>
    <property type="match status" value="1"/>
</dbReference>
<keyword evidence="3" id="KW-0731">Sigma factor</keyword>
<dbReference type="EMBL" id="JAZHPZ010000010">
    <property type="protein sequence ID" value="MEF2967845.1"/>
    <property type="molecule type" value="Genomic_DNA"/>
</dbReference>
<evidence type="ECO:0000256" key="3">
    <source>
        <dbReference type="ARBA" id="ARBA00023082"/>
    </source>
</evidence>
<gene>
    <name evidence="7" type="ORF">V3851_18605</name>
</gene>
<dbReference type="InterPro" id="IPR007627">
    <property type="entry name" value="RNA_pol_sigma70_r2"/>
</dbReference>
<keyword evidence="2" id="KW-0805">Transcription regulation</keyword>
<evidence type="ECO:0000259" key="6">
    <source>
        <dbReference type="Pfam" id="PF08281"/>
    </source>
</evidence>
<feature type="domain" description="RNA polymerase sigma-70 region 2" evidence="5">
    <location>
        <begin position="8"/>
        <end position="74"/>
    </location>
</feature>
<accession>A0ABU7VWI1</accession>
<dbReference type="SUPFAM" id="SSF88659">
    <property type="entry name" value="Sigma3 and sigma4 domains of RNA polymerase sigma factors"/>
    <property type="match status" value="1"/>
</dbReference>
<comment type="similarity">
    <text evidence="1">Belongs to the sigma-70 factor family. ECF subfamily.</text>
</comment>
<dbReference type="InterPro" id="IPR013325">
    <property type="entry name" value="RNA_pol_sigma_r2"/>
</dbReference>
<keyword evidence="8" id="KW-1185">Reference proteome</keyword>
<dbReference type="NCBIfam" id="TIGR02937">
    <property type="entry name" value="sigma70-ECF"/>
    <property type="match status" value="1"/>
</dbReference>
<keyword evidence="4" id="KW-0804">Transcription</keyword>
<evidence type="ECO:0000256" key="2">
    <source>
        <dbReference type="ARBA" id="ARBA00023015"/>
    </source>
</evidence>
<dbReference type="Proteomes" id="UP001306950">
    <property type="component" value="Unassembled WGS sequence"/>
</dbReference>
<dbReference type="InterPro" id="IPR013249">
    <property type="entry name" value="RNA_pol_sigma70_r4_t2"/>
</dbReference>
<feature type="domain" description="RNA polymerase sigma factor 70 region 4 type 2" evidence="6">
    <location>
        <begin position="101"/>
        <end position="152"/>
    </location>
</feature>
<dbReference type="InterPro" id="IPR013324">
    <property type="entry name" value="RNA_pol_sigma_r3/r4-like"/>
</dbReference>
<dbReference type="Pfam" id="PF04542">
    <property type="entry name" value="Sigma70_r2"/>
    <property type="match status" value="1"/>
</dbReference>